<reference evidence="1 2" key="1">
    <citation type="submission" date="2017-01" db="EMBL/GenBank/DDBJ databases">
        <authorList>
            <consortium name="Urmite Genomes"/>
        </authorList>
    </citation>
    <scope>NUCLEOTIDE SEQUENCE [LARGE SCALE GENOMIC DNA]</scope>
    <source>
        <strain evidence="1 2">AB215</strain>
    </source>
</reference>
<dbReference type="Proteomes" id="UP000240424">
    <property type="component" value="Unassembled WGS sequence"/>
</dbReference>
<accession>A0A2U3P6M6</accession>
<organism evidence="1 2">
    <name type="scientific">Mycobacterium numidiamassiliense</name>
    <dbReference type="NCBI Taxonomy" id="1841861"/>
    <lineage>
        <taxon>Bacteria</taxon>
        <taxon>Bacillati</taxon>
        <taxon>Actinomycetota</taxon>
        <taxon>Actinomycetes</taxon>
        <taxon>Mycobacteriales</taxon>
        <taxon>Mycobacteriaceae</taxon>
        <taxon>Mycobacterium</taxon>
    </lineage>
</organism>
<proteinExistence type="predicted"/>
<gene>
    <name evidence="1" type="ORF">MNAB215_1592</name>
</gene>
<protein>
    <submittedName>
        <fullName evidence="1">Condensation domain protein</fullName>
    </submittedName>
</protein>
<dbReference type="STRING" id="1841861.GCA_900157365_05794"/>
<keyword evidence="2" id="KW-1185">Reference proteome</keyword>
<evidence type="ECO:0000313" key="2">
    <source>
        <dbReference type="Proteomes" id="UP000240424"/>
    </source>
</evidence>
<sequence length="78" mass="8938">VTRTTTATATTTYLRALGPLERFFWRYTERNPAHFLLAAEFDIALDAQRVRDALDAAQRRHPMLSAHVEDDRHLGPAF</sequence>
<dbReference type="EMBL" id="FUEZ01000003">
    <property type="protein sequence ID" value="SPM39409.1"/>
    <property type="molecule type" value="Genomic_DNA"/>
</dbReference>
<dbReference type="AlphaFoldDB" id="A0A2U3P6M6"/>
<evidence type="ECO:0000313" key="1">
    <source>
        <dbReference type="EMBL" id="SPM39409.1"/>
    </source>
</evidence>
<name>A0A2U3P6M6_9MYCO</name>
<feature type="non-terminal residue" evidence="1">
    <location>
        <position position="1"/>
    </location>
</feature>